<dbReference type="Pfam" id="PF06722">
    <property type="entry name" value="EryCIII-like_C"/>
    <property type="match status" value="1"/>
</dbReference>
<dbReference type="InterPro" id="IPR004276">
    <property type="entry name" value="GlycoTrans_28_N"/>
</dbReference>
<reference evidence="5 6" key="1">
    <citation type="submission" date="2021-03" db="EMBL/GenBank/DDBJ databases">
        <title>Sequencing the genomes of 1000 actinobacteria strains.</title>
        <authorList>
            <person name="Klenk H.-P."/>
        </authorList>
    </citation>
    <scope>NUCLEOTIDE SEQUENCE [LARGE SCALE GENOMIC DNA]</scope>
    <source>
        <strain evidence="5 6">DSM 46670</strain>
    </source>
</reference>
<evidence type="ECO:0000259" key="3">
    <source>
        <dbReference type="Pfam" id="PF03033"/>
    </source>
</evidence>
<keyword evidence="2" id="KW-0045">Antibiotic biosynthesis</keyword>
<dbReference type="CDD" id="cd03784">
    <property type="entry name" value="GT1_Gtf-like"/>
    <property type="match status" value="1"/>
</dbReference>
<organism evidence="5 6">
    <name type="scientific">Kibdelosporangium banguiense</name>
    <dbReference type="NCBI Taxonomy" id="1365924"/>
    <lineage>
        <taxon>Bacteria</taxon>
        <taxon>Bacillati</taxon>
        <taxon>Actinomycetota</taxon>
        <taxon>Actinomycetes</taxon>
        <taxon>Pseudonocardiales</taxon>
        <taxon>Pseudonocardiaceae</taxon>
        <taxon>Kibdelosporangium</taxon>
    </lineage>
</organism>
<dbReference type="GO" id="GO:0016757">
    <property type="term" value="F:glycosyltransferase activity"/>
    <property type="evidence" value="ECO:0007669"/>
    <property type="project" value="UniProtKB-KW"/>
</dbReference>
<comment type="pathway">
    <text evidence="1">Antibiotic biosynthesis; vancomycin biosynthesis.</text>
</comment>
<evidence type="ECO:0000256" key="1">
    <source>
        <dbReference type="ARBA" id="ARBA00004660"/>
    </source>
</evidence>
<feature type="domain" description="Glycosyltransferase family 28 N-terminal" evidence="3">
    <location>
        <begin position="4"/>
        <end position="105"/>
    </location>
</feature>
<accession>A0ABS4TYW7</accession>
<keyword evidence="5" id="KW-0808">Transferase</keyword>
<name>A0ABS4TYW7_9PSEU</name>
<dbReference type="EC" id="2.4.1.317" evidence="5"/>
<evidence type="ECO:0000313" key="6">
    <source>
        <dbReference type="Proteomes" id="UP001519332"/>
    </source>
</evidence>
<proteinExistence type="predicted"/>
<comment type="caution">
    <text evidence="5">The sequence shown here is derived from an EMBL/GenBank/DDBJ whole genome shotgun (WGS) entry which is preliminary data.</text>
</comment>
<evidence type="ECO:0000259" key="4">
    <source>
        <dbReference type="Pfam" id="PF06722"/>
    </source>
</evidence>
<keyword evidence="5" id="KW-0328">Glycosyltransferase</keyword>
<dbReference type="SUPFAM" id="SSF53756">
    <property type="entry name" value="UDP-Glycosyltransferase/glycogen phosphorylase"/>
    <property type="match status" value="1"/>
</dbReference>
<dbReference type="RefSeq" id="WP_209646006.1">
    <property type="nucleotide sequence ID" value="NZ_JAGINW010000001.1"/>
</dbReference>
<dbReference type="PANTHER" id="PTHR48050">
    <property type="entry name" value="STEROL 3-BETA-GLUCOSYLTRANSFERASE"/>
    <property type="match status" value="1"/>
</dbReference>
<keyword evidence="6" id="KW-1185">Reference proteome</keyword>
<evidence type="ECO:0000256" key="2">
    <source>
        <dbReference type="ARBA" id="ARBA00023194"/>
    </source>
</evidence>
<evidence type="ECO:0000313" key="5">
    <source>
        <dbReference type="EMBL" id="MBP2329154.1"/>
    </source>
</evidence>
<dbReference type="InterPro" id="IPR050426">
    <property type="entry name" value="Glycosyltransferase_28"/>
</dbReference>
<dbReference type="EMBL" id="JAGINW010000001">
    <property type="protein sequence ID" value="MBP2329154.1"/>
    <property type="molecule type" value="Genomic_DNA"/>
</dbReference>
<dbReference type="InterPro" id="IPR002213">
    <property type="entry name" value="UDP_glucos_trans"/>
</dbReference>
<dbReference type="Proteomes" id="UP001519332">
    <property type="component" value="Unassembled WGS sequence"/>
</dbReference>
<feature type="domain" description="Erythromycin biosynthesis protein CIII-like C-terminal" evidence="4">
    <location>
        <begin position="285"/>
        <end position="393"/>
    </location>
</feature>
<dbReference type="Pfam" id="PF03033">
    <property type="entry name" value="Glyco_transf_28"/>
    <property type="match status" value="1"/>
</dbReference>
<dbReference type="Gene3D" id="3.40.50.2000">
    <property type="entry name" value="Glycogen Phosphorylase B"/>
    <property type="match status" value="2"/>
</dbReference>
<sequence length="417" mass="45860">MRISFVVTGSRGDVQPFIALGRVLVARGHDLTVATHADFHDLVTEAGLGFTELPGSPRDFTAHPALAEALQKGASLFKAARAVPKQSAEATAELASRVAAAVAGADLVVTSILSRIVFEDDGSAPWCSVTWWPLNPTAQWPAMIAPRIRLGRIYNRLTHWLAGLLESILVRPYREHANLTPLPSSAPYRDLGRAVPLLCPVTREMFTEPKDWPKLSHITGYWFWDRQWTPSQELVDFIDAGEPPVTLTFGSIWPVHAPDSTLEKVLGVVRKHGRRMVMVGGGPDDVPDDVFRVNDVHYPWLFPRSSVVIHHGGCNTTGEALRSGTPQIVVPTFGDSPFWAAHAHRLGAATEPIPYPKFTAERLDRALGTALADEQLRRRATEVGEAVRAERGVENAAEILEEWVREWRAARSDVDAG</sequence>
<gene>
    <name evidence="5" type="ORF">JOF56_009539</name>
</gene>
<dbReference type="PANTHER" id="PTHR48050:SF13">
    <property type="entry name" value="STEROL 3-BETA-GLUCOSYLTRANSFERASE UGT80A2"/>
    <property type="match status" value="1"/>
</dbReference>
<protein>
    <submittedName>
        <fullName evidence="5">O-mycaminosyltylonolide 6-deoxyallosyltransferase</fullName>
        <ecNumber evidence="5">2.4.1.317</ecNumber>
    </submittedName>
</protein>
<dbReference type="InterPro" id="IPR010610">
    <property type="entry name" value="EryCIII-like_C"/>
</dbReference>